<keyword evidence="3" id="KW-0378">Hydrolase</keyword>
<organism evidence="5 6">
    <name type="scientific">Flagellimonas oceani</name>
    <dbReference type="NCBI Taxonomy" id="2698672"/>
    <lineage>
        <taxon>Bacteria</taxon>
        <taxon>Pseudomonadati</taxon>
        <taxon>Bacteroidota</taxon>
        <taxon>Flavobacteriia</taxon>
        <taxon>Flavobacteriales</taxon>
        <taxon>Flavobacteriaceae</taxon>
        <taxon>Flagellimonas</taxon>
    </lineage>
</organism>
<dbReference type="Proteomes" id="UP000502928">
    <property type="component" value="Chromosome"/>
</dbReference>
<keyword evidence="2" id="KW-0645">Protease</keyword>
<evidence type="ECO:0000256" key="4">
    <source>
        <dbReference type="ARBA" id="ARBA00023049"/>
    </source>
</evidence>
<comment type="cofactor">
    <cofactor evidence="1">
        <name>Zn(2+)</name>
        <dbReference type="ChEBI" id="CHEBI:29105"/>
    </cofactor>
</comment>
<evidence type="ECO:0000313" key="6">
    <source>
        <dbReference type="Proteomes" id="UP000502928"/>
    </source>
</evidence>
<dbReference type="GO" id="GO:0006508">
    <property type="term" value="P:proteolysis"/>
    <property type="evidence" value="ECO:0007669"/>
    <property type="project" value="UniProtKB-KW"/>
</dbReference>
<dbReference type="SMART" id="SM01154">
    <property type="entry name" value="DUF1704"/>
    <property type="match status" value="1"/>
</dbReference>
<sequence>MKKIKDLSKESIDKILDNLQKTEELNLKLPGGGMLHIESGLPYLVIYRKKNKDAGTKEIVLSEACYLVIGRKNFKGYQNLVFALADHFSAEYNSYLLFELFSATQNNNCFTIKGPASLLPKTLKVLENGLQKINQIAPNVQVDTRMEDTEDRHPKGRRPLLSINRTKQCGALLIGLEVPPIYRDSNNDLFPVFFREFHDFLTEAMQRAIYDFIRIQTICGISSYNALGQSHPKEKVFDIDRKLSDIENSYQFLWLVSPSNIHDIKNTFFESGFKNLLDYHYRLLPIDPDLLKRNLYDLKIEKIEDPTLSHIFRQKREELDHQITMLNERGSPNFFYNSIRLYRSIGSALKKEAENLLEQLPEKSTEINGNDCLSTKEFAELAQNEIDFLRKQNSSFKCEIHIREDLNIMMVSQGDLYIPSDFEIRKEEADALIQHEVGVHALTYFNGKQQPLSQLSVGLADYDTMQEGLAVFFEYLAGGLSTNRLRTLAGRVLAGWYRLQGHGFKTIFDQLTKAYGFSKERSFNITSRIMQGGGLLKDVIYLKGLLRLVDYLRNGGKMELLLSGKFGFHHIETIQKLTDRNILKSPVLKPRYLLDPIFESKIEKIKQGLPLHKMVFDNTHTRTLIAKQ</sequence>
<dbReference type="PANTHER" id="PTHR31817:SF0">
    <property type="entry name" value="CHROMOSOME UNDETERMINED SCAFFOLD_67, WHOLE GENOME SHOTGUN SEQUENCE"/>
    <property type="match status" value="1"/>
</dbReference>
<gene>
    <name evidence="5" type="ORF">GVT53_19350</name>
</gene>
<accession>A0A6G7J7D1</accession>
<evidence type="ECO:0000256" key="2">
    <source>
        <dbReference type="ARBA" id="ARBA00022670"/>
    </source>
</evidence>
<dbReference type="RefSeq" id="WP_166250115.1">
    <property type="nucleotide sequence ID" value="NZ_CP049616.1"/>
</dbReference>
<dbReference type="InterPro" id="IPR012548">
    <property type="entry name" value="MATCAP"/>
</dbReference>
<dbReference type="Pfam" id="PF08014">
    <property type="entry name" value="MATCAP"/>
    <property type="match status" value="1"/>
</dbReference>
<evidence type="ECO:0000256" key="1">
    <source>
        <dbReference type="ARBA" id="ARBA00001947"/>
    </source>
</evidence>
<keyword evidence="4" id="KW-0482">Metalloprotease</keyword>
<keyword evidence="6" id="KW-1185">Reference proteome</keyword>
<proteinExistence type="predicted"/>
<evidence type="ECO:0000313" key="5">
    <source>
        <dbReference type="EMBL" id="QII46745.1"/>
    </source>
</evidence>
<dbReference type="EMBL" id="CP049616">
    <property type="protein sequence ID" value="QII46745.1"/>
    <property type="molecule type" value="Genomic_DNA"/>
</dbReference>
<dbReference type="PANTHER" id="PTHR31817">
    <property type="match status" value="1"/>
</dbReference>
<name>A0A6G7J7D1_9FLAO</name>
<dbReference type="AlphaFoldDB" id="A0A6G7J7D1"/>
<dbReference type="GO" id="GO:0080164">
    <property type="term" value="P:regulation of nitric oxide metabolic process"/>
    <property type="evidence" value="ECO:0007669"/>
    <property type="project" value="TreeGrafter"/>
</dbReference>
<dbReference type="GO" id="GO:0008237">
    <property type="term" value="F:metallopeptidase activity"/>
    <property type="evidence" value="ECO:0007669"/>
    <property type="project" value="UniProtKB-KW"/>
</dbReference>
<dbReference type="KEGG" id="mut:GVT53_19350"/>
<reference evidence="5 6" key="1">
    <citation type="submission" date="2020-02" db="EMBL/GenBank/DDBJ databases">
        <title>Complete genome of Muricauda sp. 501str8.</title>
        <authorList>
            <person name="Dong B."/>
            <person name="Zhu S."/>
            <person name="Yang J."/>
            <person name="Chen J."/>
        </authorList>
    </citation>
    <scope>NUCLEOTIDE SEQUENCE [LARGE SCALE GENOMIC DNA]</scope>
    <source>
        <strain evidence="5 6">501str8</strain>
    </source>
</reference>
<protein>
    <submittedName>
        <fullName evidence="5">DUF1704 domain-containing protein</fullName>
    </submittedName>
</protein>
<evidence type="ECO:0000256" key="3">
    <source>
        <dbReference type="ARBA" id="ARBA00022801"/>
    </source>
</evidence>